<evidence type="ECO:0000313" key="5">
    <source>
        <dbReference type="Proteomes" id="UP000281726"/>
    </source>
</evidence>
<dbReference type="InterPro" id="IPR025326">
    <property type="entry name" value="DUF4232"/>
</dbReference>
<dbReference type="OrthoDB" id="3827416at2"/>
<comment type="caution">
    <text evidence="4">The sequence shown here is derived from an EMBL/GenBank/DDBJ whole genome shotgun (WGS) entry which is preliminary data.</text>
</comment>
<sequence>MFPRSAAPRRRAALFGLPVTAALLLGGCGPASPPGSGPARATGSGPVSGPAEPAPGRTAPATAGPETPCPADGVRIRATGSDAAMGLRAMGLELVNCGSVSYRLRGYPALRLFDADGGAITVRVVEGATGITGGFDDPPRSLTLRPGERAGAALIWRNLVTDPTVVATTAEGLEVAPVAGQPARAVDPDGPIDLGNTGRIGVSAWKKRTGPAPTPTTGLPGRPGRPEPTRSAPLP</sequence>
<feature type="region of interest" description="Disordered" evidence="1">
    <location>
        <begin position="31"/>
        <end position="72"/>
    </location>
</feature>
<feature type="region of interest" description="Disordered" evidence="1">
    <location>
        <begin position="182"/>
        <end position="235"/>
    </location>
</feature>
<gene>
    <name evidence="4" type="ORF">D7223_29320</name>
</gene>
<feature type="chain" id="PRO_5039384861" evidence="2">
    <location>
        <begin position="22"/>
        <end position="235"/>
    </location>
</feature>
<dbReference type="PROSITE" id="PS51257">
    <property type="entry name" value="PROKAR_LIPOPROTEIN"/>
    <property type="match status" value="1"/>
</dbReference>
<keyword evidence="2" id="KW-0732">Signal</keyword>
<evidence type="ECO:0000259" key="3">
    <source>
        <dbReference type="Pfam" id="PF14016"/>
    </source>
</evidence>
<feature type="domain" description="DUF4232" evidence="3">
    <location>
        <begin position="69"/>
        <end position="205"/>
    </location>
</feature>
<dbReference type="EMBL" id="RBAK01000018">
    <property type="protein sequence ID" value="RKN39065.1"/>
    <property type="molecule type" value="Genomic_DNA"/>
</dbReference>
<dbReference type="Proteomes" id="UP000281726">
    <property type="component" value="Unassembled WGS sequence"/>
</dbReference>
<dbReference type="Pfam" id="PF14016">
    <property type="entry name" value="DUF4232"/>
    <property type="match status" value="1"/>
</dbReference>
<keyword evidence="5" id="KW-1185">Reference proteome</keyword>
<proteinExistence type="predicted"/>
<protein>
    <submittedName>
        <fullName evidence="4">DUF4232 domain-containing protein</fullName>
    </submittedName>
</protein>
<name>A0A3A9YSW8_9ACTN</name>
<evidence type="ECO:0000313" key="4">
    <source>
        <dbReference type="EMBL" id="RKN39065.1"/>
    </source>
</evidence>
<evidence type="ECO:0000256" key="2">
    <source>
        <dbReference type="SAM" id="SignalP"/>
    </source>
</evidence>
<organism evidence="4 5">
    <name type="scientific">Micromonospora endolithica</name>
    <dbReference type="NCBI Taxonomy" id="230091"/>
    <lineage>
        <taxon>Bacteria</taxon>
        <taxon>Bacillati</taxon>
        <taxon>Actinomycetota</taxon>
        <taxon>Actinomycetes</taxon>
        <taxon>Micromonosporales</taxon>
        <taxon>Micromonosporaceae</taxon>
        <taxon>Micromonospora</taxon>
    </lineage>
</organism>
<evidence type="ECO:0000256" key="1">
    <source>
        <dbReference type="SAM" id="MobiDB-lite"/>
    </source>
</evidence>
<reference evidence="4 5" key="1">
    <citation type="journal article" date="2004" name="Syst. Appl. Microbiol.">
        <title>Cryptoendolithic actinomycetes from antarctic sandstone rock samples: Micromonospora endolithica sp. nov. and two isolates related to Micromonospora coerulea Jensen 1932.</title>
        <authorList>
            <person name="Hirsch P."/>
            <person name="Mevs U."/>
            <person name="Kroppenstedt R.M."/>
            <person name="Schumann P."/>
            <person name="Stackebrandt E."/>
        </authorList>
    </citation>
    <scope>NUCLEOTIDE SEQUENCE [LARGE SCALE GENOMIC DNA]</scope>
    <source>
        <strain evidence="4 5">JCM 12677</strain>
    </source>
</reference>
<dbReference type="AlphaFoldDB" id="A0A3A9YSW8"/>
<feature type="compositionally biased region" description="Low complexity" evidence="1">
    <location>
        <begin position="37"/>
        <end position="71"/>
    </location>
</feature>
<feature type="signal peptide" evidence="2">
    <location>
        <begin position="1"/>
        <end position="21"/>
    </location>
</feature>
<dbReference type="RefSeq" id="WP_120732368.1">
    <property type="nucleotide sequence ID" value="NZ_RBAK01000018.1"/>
</dbReference>
<accession>A0A3A9YSW8</accession>